<dbReference type="Gene3D" id="3.40.30.10">
    <property type="entry name" value="Glutaredoxin"/>
    <property type="match status" value="1"/>
</dbReference>
<organism evidence="1">
    <name type="scientific">Singulisphaera sp. Ch08</name>
    <dbReference type="NCBI Taxonomy" id="3120278"/>
    <lineage>
        <taxon>Bacteria</taxon>
        <taxon>Pseudomonadati</taxon>
        <taxon>Planctomycetota</taxon>
        <taxon>Planctomycetia</taxon>
        <taxon>Isosphaerales</taxon>
        <taxon>Isosphaeraceae</taxon>
        <taxon>Singulisphaera</taxon>
    </lineage>
</organism>
<gene>
    <name evidence="1" type="ORF">V5E97_31140</name>
</gene>
<dbReference type="SUPFAM" id="SSF52833">
    <property type="entry name" value="Thioredoxin-like"/>
    <property type="match status" value="1"/>
</dbReference>
<reference evidence="1" key="1">
    <citation type="submission" date="2024-05" db="EMBL/GenBank/DDBJ databases">
        <title>Planctomycetes of the genus Singulisphaera possess chitinolytic capabilities.</title>
        <authorList>
            <person name="Ivanova A."/>
        </authorList>
    </citation>
    <scope>NUCLEOTIDE SEQUENCE</scope>
    <source>
        <strain evidence="1">Ch08T</strain>
    </source>
</reference>
<name>A0AAU7CC67_9BACT</name>
<evidence type="ECO:0008006" key="2">
    <source>
        <dbReference type="Google" id="ProtNLM"/>
    </source>
</evidence>
<dbReference type="InterPro" id="IPR036249">
    <property type="entry name" value="Thioredoxin-like_sf"/>
</dbReference>
<protein>
    <recommendedName>
        <fullName evidence="2">DSBA-like thioredoxin domain-containing protein</fullName>
    </recommendedName>
</protein>
<dbReference type="EMBL" id="CP155447">
    <property type="protein sequence ID" value="XBH02742.1"/>
    <property type="molecule type" value="Genomic_DNA"/>
</dbReference>
<evidence type="ECO:0000313" key="1">
    <source>
        <dbReference type="EMBL" id="XBH02742.1"/>
    </source>
</evidence>
<dbReference type="RefSeq" id="WP_406695483.1">
    <property type="nucleotide sequence ID" value="NZ_CP155447.1"/>
</dbReference>
<dbReference type="AlphaFoldDB" id="A0AAU7CC67"/>
<sequence length="75" mass="8815">MLTIDVISDVICPWYFIGKRRLEKAFEGRTASDRWHPFQPGSQASGAFRMRWRRPYSWLTSPTAATCPTGRRWPR</sequence>
<proteinExistence type="predicted"/>
<accession>A0AAU7CC67</accession>